<dbReference type="PANTHER" id="PTHR44809">
    <property type="match status" value="1"/>
</dbReference>
<evidence type="ECO:0000313" key="2">
    <source>
        <dbReference type="Proteomes" id="UP001431019"/>
    </source>
</evidence>
<dbReference type="SUPFAM" id="SSF53756">
    <property type="entry name" value="UDP-Glycosyltransferase/glycogen phosphorylase"/>
    <property type="match status" value="1"/>
</dbReference>
<dbReference type="EMBL" id="JAJITD010000005">
    <property type="protein sequence ID" value="MCC8393422.1"/>
    <property type="molecule type" value="Genomic_DNA"/>
</dbReference>
<organism evidence="1 2">
    <name type="scientific">Paraburkholderia sejongensis</name>
    <dbReference type="NCBI Taxonomy" id="2886946"/>
    <lineage>
        <taxon>Bacteria</taxon>
        <taxon>Pseudomonadati</taxon>
        <taxon>Pseudomonadota</taxon>
        <taxon>Betaproteobacteria</taxon>
        <taxon>Burkholderiales</taxon>
        <taxon>Burkholderiaceae</taxon>
        <taxon>Paraburkholderia</taxon>
    </lineage>
</organism>
<dbReference type="InterPro" id="IPR011990">
    <property type="entry name" value="TPR-like_helical_dom_sf"/>
</dbReference>
<dbReference type="PANTHER" id="PTHR44809:SF1">
    <property type="entry name" value="PROTEIN O-MANNOSYL-TRANSFERASE TMTC1"/>
    <property type="match status" value="1"/>
</dbReference>
<evidence type="ECO:0000313" key="1">
    <source>
        <dbReference type="EMBL" id="MCC8393422.1"/>
    </source>
</evidence>
<dbReference type="SMART" id="SM00028">
    <property type="entry name" value="TPR"/>
    <property type="match status" value="4"/>
</dbReference>
<dbReference type="SUPFAM" id="SSF48452">
    <property type="entry name" value="TPR-like"/>
    <property type="match status" value="1"/>
</dbReference>
<comment type="caution">
    <text evidence="1">The sequence shown here is derived from an EMBL/GenBank/DDBJ whole genome shotgun (WGS) entry which is preliminary data.</text>
</comment>
<dbReference type="Gene3D" id="1.25.40.10">
    <property type="entry name" value="Tetratricopeptide repeat domain"/>
    <property type="match status" value="2"/>
</dbReference>
<dbReference type="Gene3D" id="3.40.50.2000">
    <property type="entry name" value="Glycogen Phosphorylase B"/>
    <property type="match status" value="1"/>
</dbReference>
<name>A0ABS8JU51_9BURK</name>
<dbReference type="InterPro" id="IPR019734">
    <property type="entry name" value="TPR_rpt"/>
</dbReference>
<proteinExistence type="predicted"/>
<accession>A0ABS8JU51</accession>
<dbReference type="InterPro" id="IPR052943">
    <property type="entry name" value="TMTC_O-mannosyl-trnsfr"/>
</dbReference>
<gene>
    <name evidence="1" type="ORF">LJ656_12550</name>
</gene>
<sequence>MQPTPDHDADAASAFLSCLRDAAAARASGATGHEASCLQAAARLHPLDAASLDALGATLLAQQRAGQAIELAELVAQLDPHSALAHFRVGYTLQMANRHADAIAPYRRALALDAALPQLRNNLASALMLAGGELDEQLALLESAVRDTPQDGNAWINLANAYRRKPDLPRALHAGAQAVQHAPHSPLAYNNYALTLREAQRWDEAEQAATTACELAPHAPTMRSNLGMLQLVRGNYAQGWPSHEARWEGSQELGGNRPVLPAPTWRGESLAGKTLLVWGEQGMGDVLQFCRYIPLLAERVHRDGGRLLWNSFPQMGGLLARSLAAHVDEYSAGGGVDTLPPMDYEIPLLSLPLIFDTREDTIPAASPYLFADPAACEAWRRRLAVDPGLKVGLAWTGSRGHQRNPFRSVGWQRYARHFAGIDGVTFYSLQPDAADDVAAARAAGLPMIDHTASLASFDDTAALVSALDLVITVCTSVAHLSGALGQRSWVLLDVNPHWVWLLERSDSPWYPSATLYRQPRFGQWAPALEAVARDLRALAAQRRGEQPA</sequence>
<dbReference type="Proteomes" id="UP001431019">
    <property type="component" value="Unassembled WGS sequence"/>
</dbReference>
<dbReference type="RefSeq" id="WP_230509807.1">
    <property type="nucleotide sequence ID" value="NZ_JAJITD010000005.1"/>
</dbReference>
<keyword evidence="2" id="KW-1185">Reference proteome</keyword>
<protein>
    <submittedName>
        <fullName evidence="1">Tetratricopeptide repeat-containing glycosyltransferase family protein</fullName>
    </submittedName>
</protein>
<reference evidence="1 2" key="1">
    <citation type="submission" date="2021-11" db="EMBL/GenBank/DDBJ databases">
        <authorList>
            <person name="Oh E.-T."/>
            <person name="Kim S.-B."/>
        </authorList>
    </citation>
    <scope>NUCLEOTIDE SEQUENCE [LARGE SCALE GENOMIC DNA]</scope>
    <source>
        <strain evidence="1 2">MMS20-SJTR3</strain>
    </source>
</reference>